<organism evidence="1 2">
    <name type="scientific">Apophysomyces ossiformis</name>
    <dbReference type="NCBI Taxonomy" id="679940"/>
    <lineage>
        <taxon>Eukaryota</taxon>
        <taxon>Fungi</taxon>
        <taxon>Fungi incertae sedis</taxon>
        <taxon>Mucoromycota</taxon>
        <taxon>Mucoromycotina</taxon>
        <taxon>Mucoromycetes</taxon>
        <taxon>Mucorales</taxon>
        <taxon>Mucorineae</taxon>
        <taxon>Mucoraceae</taxon>
        <taxon>Apophysomyces</taxon>
    </lineage>
</organism>
<gene>
    <name evidence="1" type="ORF">EC973_001482</name>
</gene>
<reference evidence="1" key="1">
    <citation type="submission" date="2020-01" db="EMBL/GenBank/DDBJ databases">
        <title>Genome Sequencing of Three Apophysomyces-Like Fungal Strains Confirms a Novel Fungal Genus in the Mucoromycota with divergent Burkholderia-like Endosymbiotic Bacteria.</title>
        <authorList>
            <person name="Stajich J.E."/>
            <person name="Macias A.M."/>
            <person name="Carter-House D."/>
            <person name="Lovett B."/>
            <person name="Kasson L.R."/>
            <person name="Berry K."/>
            <person name="Grigoriev I."/>
            <person name="Chang Y."/>
            <person name="Spatafora J."/>
            <person name="Kasson M.T."/>
        </authorList>
    </citation>
    <scope>NUCLEOTIDE SEQUENCE</scope>
    <source>
        <strain evidence="1">NRRL A-21654</strain>
    </source>
</reference>
<proteinExistence type="predicted"/>
<evidence type="ECO:0000313" key="2">
    <source>
        <dbReference type="Proteomes" id="UP000605846"/>
    </source>
</evidence>
<dbReference type="OrthoDB" id="2020070at2759"/>
<dbReference type="AlphaFoldDB" id="A0A8H7BPZ1"/>
<protein>
    <submittedName>
        <fullName evidence="1">Uncharacterized protein</fullName>
    </submittedName>
</protein>
<evidence type="ECO:0000313" key="1">
    <source>
        <dbReference type="EMBL" id="KAF7723966.1"/>
    </source>
</evidence>
<name>A0A8H7BPZ1_9FUNG</name>
<sequence>MTDYALLDKLFQTDQARTQFNRDERTPKWVVDSQDPLPFSKQLAFHHDDINGHTSVELEKLADSVLLPVTISVTALVRAPTLQQLQPQLQALLAQTIVPTLIWVACKADEKEQVQQVVSASKDNRIKLLVRDEAWMSLSLHAPTEFVWILDKGVVPGRRYLQRLLKLSHTEEYRHALLGTEAVGVIQNRTVCVRYDRSRSVDVIEHTWLLRRTWLSGVLGAVESSQLSLSRALRDYAGVPSIYLPTEDPGALGETRYENPQSCKVVQENETIDKNTVAFIANGIEDVETLAPLFCRFSRNMTVHVFITYGPLQAMSDFLQHNYSRCDSVRLHNIDIHNQNDSNDNDGASWRLPNEVIRGLTREIAVIRPRLMIHLRQRVSSIVDGINIAGKITKTVTIGLPARDIPHVLWMADLPLEALERK</sequence>
<comment type="caution">
    <text evidence="1">The sequence shown here is derived from an EMBL/GenBank/DDBJ whole genome shotgun (WGS) entry which is preliminary data.</text>
</comment>
<dbReference type="Proteomes" id="UP000605846">
    <property type="component" value="Unassembled WGS sequence"/>
</dbReference>
<accession>A0A8H7BPZ1</accession>
<keyword evidence="2" id="KW-1185">Reference proteome</keyword>
<dbReference type="EMBL" id="JABAYA010000134">
    <property type="protein sequence ID" value="KAF7723966.1"/>
    <property type="molecule type" value="Genomic_DNA"/>
</dbReference>